<dbReference type="InterPro" id="IPR013264">
    <property type="entry name" value="DNAG_N"/>
</dbReference>
<comment type="cofactor">
    <cofactor evidence="12">
        <name>Zn(2+)</name>
        <dbReference type="ChEBI" id="CHEBI:29105"/>
    </cofactor>
    <text evidence="12">Binds 1 zinc ion per monomer.</text>
</comment>
<dbReference type="SUPFAM" id="SSF57783">
    <property type="entry name" value="Zinc beta-ribbon"/>
    <property type="match status" value="1"/>
</dbReference>
<comment type="catalytic activity">
    <reaction evidence="12">
        <text>ssDNA + n NTP = ssDNA/pppN(pN)n-1 hybrid + (n-1) diphosphate.</text>
        <dbReference type="EC" id="2.7.7.101"/>
    </reaction>
</comment>
<dbReference type="InterPro" id="IPR034151">
    <property type="entry name" value="TOPRIM_DnaG_bac"/>
</dbReference>
<dbReference type="InterPro" id="IPR050219">
    <property type="entry name" value="DnaG_primase"/>
</dbReference>
<gene>
    <name evidence="12 14" type="primary">dnaG</name>
    <name evidence="14" type="ORF">NDI37_10415</name>
</gene>
<keyword evidence="1 12" id="KW-0240">DNA-directed RNA polymerase</keyword>
<evidence type="ECO:0000256" key="12">
    <source>
        <dbReference type="HAMAP-Rule" id="MF_00974"/>
    </source>
</evidence>
<keyword evidence="15" id="KW-1185">Reference proteome</keyword>
<dbReference type="Gene3D" id="3.90.980.10">
    <property type="entry name" value="DNA primase, catalytic core, N-terminal domain"/>
    <property type="match status" value="1"/>
</dbReference>
<evidence type="ECO:0000256" key="5">
    <source>
        <dbReference type="ARBA" id="ARBA00022705"/>
    </source>
</evidence>
<keyword evidence="6 12" id="KW-0479">Metal-binding</keyword>
<comment type="caution">
    <text evidence="14">The sequence shown here is derived from an EMBL/GenBank/DDBJ whole genome shotgun (WGS) entry which is preliminary data.</text>
</comment>
<evidence type="ECO:0000256" key="8">
    <source>
        <dbReference type="ARBA" id="ARBA00022833"/>
    </source>
</evidence>
<keyword evidence="10 12" id="KW-0238">DNA-binding</keyword>
<reference evidence="14 15" key="1">
    <citation type="submission" date="2022-04" db="EMBL/GenBank/DDBJ databases">
        <title>Positive selection, recombination, and allopatry shape intraspecific diversity of widespread and dominant cyanobacteria.</title>
        <authorList>
            <person name="Wei J."/>
            <person name="Shu W."/>
            <person name="Hu C."/>
        </authorList>
    </citation>
    <scope>NUCLEOTIDE SEQUENCE [LARGE SCALE GENOMIC DNA]</scope>
    <source>
        <strain evidence="14 15">GB2-A5</strain>
    </source>
</reference>
<dbReference type="Proteomes" id="UP001442494">
    <property type="component" value="Unassembled WGS sequence"/>
</dbReference>
<dbReference type="Pfam" id="PF08275">
    <property type="entry name" value="DNAG_N"/>
    <property type="match status" value="1"/>
</dbReference>
<evidence type="ECO:0000256" key="3">
    <source>
        <dbReference type="ARBA" id="ARBA00022679"/>
    </source>
</evidence>
<dbReference type="InterPro" id="IPR037068">
    <property type="entry name" value="DNA_primase_core_N_sf"/>
</dbReference>
<comment type="similarity">
    <text evidence="12">Belongs to the DnaG primase family.</text>
</comment>
<dbReference type="Pfam" id="PF10410">
    <property type="entry name" value="DnaB_bind"/>
    <property type="match status" value="1"/>
</dbReference>
<evidence type="ECO:0000256" key="10">
    <source>
        <dbReference type="ARBA" id="ARBA00023125"/>
    </source>
</evidence>
<dbReference type="NCBIfam" id="TIGR01391">
    <property type="entry name" value="dnaG"/>
    <property type="match status" value="1"/>
</dbReference>
<keyword evidence="2 12" id="KW-0639">Primosome</keyword>
<dbReference type="PANTHER" id="PTHR30313:SF2">
    <property type="entry name" value="DNA PRIMASE"/>
    <property type="match status" value="1"/>
</dbReference>
<keyword evidence="9" id="KW-0460">Magnesium</keyword>
<dbReference type="Gene3D" id="3.90.580.10">
    <property type="entry name" value="Zinc finger, CHC2-type domain"/>
    <property type="match status" value="1"/>
</dbReference>
<proteinExistence type="inferred from homology"/>
<dbReference type="PANTHER" id="PTHR30313">
    <property type="entry name" value="DNA PRIMASE"/>
    <property type="match status" value="1"/>
</dbReference>
<keyword evidence="11 12" id="KW-0804">Transcription</keyword>
<accession>A0ABV0JNC2</accession>
<evidence type="ECO:0000256" key="2">
    <source>
        <dbReference type="ARBA" id="ARBA00022515"/>
    </source>
</evidence>
<dbReference type="InterPro" id="IPR006171">
    <property type="entry name" value="TOPRIM_dom"/>
</dbReference>
<evidence type="ECO:0000256" key="4">
    <source>
        <dbReference type="ARBA" id="ARBA00022695"/>
    </source>
</evidence>
<comment type="domain">
    <text evidence="12">Contains an N-terminal zinc-binding domain, a central core domain that contains the primase activity, and a C-terminal DnaB-binding domain.</text>
</comment>
<keyword evidence="8 12" id="KW-0862">Zinc</keyword>
<dbReference type="SMART" id="SM00400">
    <property type="entry name" value="ZnF_CHCC"/>
    <property type="match status" value="1"/>
</dbReference>
<comment type="subunit">
    <text evidence="12">Monomer. Interacts with DnaB.</text>
</comment>
<evidence type="ECO:0000256" key="11">
    <source>
        <dbReference type="ARBA" id="ARBA00023163"/>
    </source>
</evidence>
<dbReference type="InterPro" id="IPR036977">
    <property type="entry name" value="DNA_primase_Znf_CHC2"/>
</dbReference>
<keyword evidence="4 12" id="KW-0548">Nucleotidyltransferase</keyword>
<evidence type="ECO:0000256" key="6">
    <source>
        <dbReference type="ARBA" id="ARBA00022723"/>
    </source>
</evidence>
<dbReference type="Pfam" id="PF01807">
    <property type="entry name" value="Zn_ribbon_DnaG"/>
    <property type="match status" value="1"/>
</dbReference>
<dbReference type="RefSeq" id="WP_190425615.1">
    <property type="nucleotide sequence ID" value="NZ_JAMPKK010000018.1"/>
</dbReference>
<evidence type="ECO:0000313" key="15">
    <source>
        <dbReference type="Proteomes" id="UP001442494"/>
    </source>
</evidence>
<dbReference type="InterPro" id="IPR019475">
    <property type="entry name" value="DNA_primase_DnaB-bd"/>
</dbReference>
<dbReference type="InterPro" id="IPR006295">
    <property type="entry name" value="DNA_primase_DnaG"/>
</dbReference>
<sequence>MQIPRLHPDTIEEVKQRVDIVEVISEHVVLRKRGKEYVGLCPFHEEKSPSFTVSPTKQMYYCFGCQAGGNAITFLKEHSKRSFGEVVLDLARRYQVPVQMLEAEQREELQRQITLREQLYEILAVGASFFQHALRQPQGEAALEYLYSKRQLSEETIQKFQLGYAPAGWEILYGYLVVQKSYPAQLVEQAGLIKLRDGGSGYIDRFRDRLMIPIHDSQGRVIAFGGRTLGDDQPKYLNSPETELFNKGKILFALDKAREAIGKQDRAVVVEGYFDAIALHSHGIENVVASLGTALGLDQVKQLLRYTESKQIVLNFDADAAGTKAAQRAIGEIANLAYQGQVNLRVLNLPDGKDADEFILKGGAEKYRELLLDAPLWLDWQIQQILVGKNLKQADQFQQVTAEMVKLLNNITNDDQITYYINHCGEILSQGDSRRVGLLTDNLLNKIVRHWEELLNQDNSLKVPLLVNNLLKQNKRFKTRPSVNRNKGQKELPVTSESTLLERAEALLLRFYLHCPEYRQLISDTLEEQDLLFSLPHHRLLWLRISSLQETSPDLLSALQNLYVDFPEEMAQVSGLFYLDENAELDILRAPELIKAGAACMERVMCENLYRHFLELWKNLDSSLDLNKRQYYCQEFYRAKQRIKELDQQLQFLYFYR</sequence>
<evidence type="ECO:0000256" key="9">
    <source>
        <dbReference type="ARBA" id="ARBA00022842"/>
    </source>
</evidence>
<protein>
    <recommendedName>
        <fullName evidence="12">DNA primase</fullName>
        <ecNumber evidence="12">2.7.7.101</ecNumber>
    </recommendedName>
</protein>
<dbReference type="EMBL" id="JAMPKK010000018">
    <property type="protein sequence ID" value="MEP0864883.1"/>
    <property type="molecule type" value="Genomic_DNA"/>
</dbReference>
<comment type="function">
    <text evidence="12">RNA polymerase that catalyzes the synthesis of short RNA molecules used as primers for DNA polymerase during DNA replication.</text>
</comment>
<dbReference type="Pfam" id="PF13155">
    <property type="entry name" value="Toprim_2"/>
    <property type="match status" value="1"/>
</dbReference>
<evidence type="ECO:0000313" key="14">
    <source>
        <dbReference type="EMBL" id="MEP0864883.1"/>
    </source>
</evidence>
<dbReference type="Gene3D" id="3.40.1360.10">
    <property type="match status" value="1"/>
</dbReference>
<dbReference type="SMART" id="SM00493">
    <property type="entry name" value="TOPRIM"/>
    <property type="match status" value="1"/>
</dbReference>
<organism evidence="14 15">
    <name type="scientific">Funiculus sociatus GB2-A5</name>
    <dbReference type="NCBI Taxonomy" id="2933946"/>
    <lineage>
        <taxon>Bacteria</taxon>
        <taxon>Bacillati</taxon>
        <taxon>Cyanobacteriota</taxon>
        <taxon>Cyanophyceae</taxon>
        <taxon>Coleofasciculales</taxon>
        <taxon>Coleofasciculaceae</taxon>
        <taxon>Funiculus</taxon>
    </lineage>
</organism>
<evidence type="ECO:0000259" key="13">
    <source>
        <dbReference type="PROSITE" id="PS50880"/>
    </source>
</evidence>
<name>A0ABV0JNC2_9CYAN</name>
<keyword evidence="5 12" id="KW-0235">DNA replication</keyword>
<dbReference type="PROSITE" id="PS50880">
    <property type="entry name" value="TOPRIM"/>
    <property type="match status" value="1"/>
</dbReference>
<dbReference type="InterPro" id="IPR030846">
    <property type="entry name" value="DnaG_bac"/>
</dbReference>
<keyword evidence="7 12" id="KW-0863">Zinc-finger</keyword>
<feature type="domain" description="Toprim" evidence="13">
    <location>
        <begin position="265"/>
        <end position="350"/>
    </location>
</feature>
<dbReference type="InterPro" id="IPR002694">
    <property type="entry name" value="Znf_CHC2"/>
</dbReference>
<keyword evidence="3 12" id="KW-0808">Transferase</keyword>
<dbReference type="EC" id="2.7.7.101" evidence="12"/>
<dbReference type="HAMAP" id="MF_00974">
    <property type="entry name" value="DNA_primase_DnaG"/>
    <property type="match status" value="1"/>
</dbReference>
<feature type="zinc finger region" description="CHC2-type" evidence="12">
    <location>
        <begin position="41"/>
        <end position="65"/>
    </location>
</feature>
<evidence type="ECO:0000256" key="7">
    <source>
        <dbReference type="ARBA" id="ARBA00022771"/>
    </source>
</evidence>
<dbReference type="CDD" id="cd03364">
    <property type="entry name" value="TOPRIM_DnaG_primases"/>
    <property type="match status" value="1"/>
</dbReference>
<evidence type="ECO:0000256" key="1">
    <source>
        <dbReference type="ARBA" id="ARBA00022478"/>
    </source>
</evidence>
<dbReference type="SUPFAM" id="SSF56731">
    <property type="entry name" value="DNA primase core"/>
    <property type="match status" value="1"/>
</dbReference>